<dbReference type="InterPro" id="IPR013517">
    <property type="entry name" value="FG-GAP"/>
</dbReference>
<organism evidence="3 4">
    <name type="scientific">Nannocystis radixulma</name>
    <dbReference type="NCBI Taxonomy" id="2995305"/>
    <lineage>
        <taxon>Bacteria</taxon>
        <taxon>Pseudomonadati</taxon>
        <taxon>Myxococcota</taxon>
        <taxon>Polyangia</taxon>
        <taxon>Nannocystales</taxon>
        <taxon>Nannocystaceae</taxon>
        <taxon>Nannocystis</taxon>
    </lineage>
</organism>
<dbReference type="SUPFAM" id="SSF69318">
    <property type="entry name" value="Integrin alpha N-terminal domain"/>
    <property type="match status" value="1"/>
</dbReference>
<name>A0ABT5B2W6_9BACT</name>
<dbReference type="EMBL" id="JAQNDN010000002">
    <property type="protein sequence ID" value="MDC0667416.1"/>
    <property type="molecule type" value="Genomic_DNA"/>
</dbReference>
<comment type="caution">
    <text evidence="3">The sequence shown here is derived from an EMBL/GenBank/DDBJ whole genome shotgun (WGS) entry which is preliminary data.</text>
</comment>
<keyword evidence="1 2" id="KW-0732">Signal</keyword>
<sequence>MGLALLLLALSRPAAAAPWQIDPNRSLPADLGEVSQKVELADVDADGFVDLFFATSRGDSLGGEADAQPNRFVRNDPQLGFLAVAGVFDEPDNAYVIKAGDLDRDGRVDLVVGVNYGAPSYVLLDVGGAASRHDLAGEPFSIGDLELGDLDGDGVLDVLAADWGVSQPYGDVGDPGGPLRLFLGDGSGEFSDGAALLPPGTDTFLSWSFDVELLDFDNDFDLDIVAASRGPGPALALRNDAGVFAVHPIGALAGKPVNSAFTVLDLNGDDALDLVTLQDGFGGGRNTVLVGNAQGGFVDNPGAYWALVDNPARLDFDAASLDFHNDGTSDLVVLGPAQNPGEVHARLMLNDGSSLDPVAPDGAAFALAPQLTASFGVQIADFDRDRRPDLAVAVRDADASDAVLFGGPDVPEDSSPPRLGMHELMPELFVPGELVVVRARVHDGRVPARWHDFQHDPQLASYHLVPGSVTAHQRRLPWIEFAYDLADPQQLADIPDEHPDKWIAPGESYGESLWRIAFVLPLEIHDSLTWRVCAIDAADNKGCSDPFTSLFGGLPPDACGNGVLEPWEPCDDFLDPVCLDCVPTCGDGLCAAHENPANCPADCGFCDSDGVCEPGEDATCCDCTNCGLCGDGLCDTSSESAAGCPEDCTCGDGLCDVSEDAAICAADCGVCGDGLCAADESGADCPQDCHVCGDCVCDPPEEDAGNCPLDCSIGCESPTGETFCGDQVCDWDETAQSCPEDCTVCGDGVCDEAEYGGDCVEDCYEECYDCECGSDSDACTTATNGATVDDGLACNCRDAPGGGLVLGLGALLARRRRRDR</sequence>
<dbReference type="Proteomes" id="UP001217838">
    <property type="component" value="Unassembled WGS sequence"/>
</dbReference>
<dbReference type="PANTHER" id="PTHR46580:SF4">
    <property type="entry name" value="ATP_GTP-BINDING PROTEIN"/>
    <property type="match status" value="1"/>
</dbReference>
<reference evidence="3 4" key="1">
    <citation type="submission" date="2022-11" db="EMBL/GenBank/DDBJ databases">
        <title>Minimal conservation of predation-associated metabolite biosynthetic gene clusters underscores biosynthetic potential of Myxococcota including descriptions for ten novel species: Archangium lansinium sp. nov., Myxococcus landrumus sp. nov., Nannocystis bai.</title>
        <authorList>
            <person name="Ahearne A."/>
            <person name="Stevens C."/>
            <person name="Dowd S."/>
        </authorList>
    </citation>
    <scope>NUCLEOTIDE SEQUENCE [LARGE SCALE GENOMIC DNA]</scope>
    <source>
        <strain evidence="3 4">NCELM</strain>
    </source>
</reference>
<evidence type="ECO:0000313" key="3">
    <source>
        <dbReference type="EMBL" id="MDC0667416.1"/>
    </source>
</evidence>
<gene>
    <name evidence="3" type="ORF">POL58_06695</name>
</gene>
<keyword evidence="4" id="KW-1185">Reference proteome</keyword>
<dbReference type="PANTHER" id="PTHR46580">
    <property type="entry name" value="SENSOR KINASE-RELATED"/>
    <property type="match status" value="1"/>
</dbReference>
<dbReference type="RefSeq" id="WP_271995467.1">
    <property type="nucleotide sequence ID" value="NZ_JAQNDN010000002.1"/>
</dbReference>
<feature type="chain" id="PRO_5045721932" evidence="2">
    <location>
        <begin position="17"/>
        <end position="820"/>
    </location>
</feature>
<dbReference type="InterPro" id="IPR028994">
    <property type="entry name" value="Integrin_alpha_N"/>
</dbReference>
<evidence type="ECO:0000313" key="4">
    <source>
        <dbReference type="Proteomes" id="UP001217838"/>
    </source>
</evidence>
<accession>A0ABT5B2W6</accession>
<protein>
    <submittedName>
        <fullName evidence="3">FG-GAP-like repeat-containing protein</fullName>
    </submittedName>
</protein>
<feature type="signal peptide" evidence="2">
    <location>
        <begin position="1"/>
        <end position="16"/>
    </location>
</feature>
<proteinExistence type="predicted"/>
<dbReference type="Gene3D" id="2.130.10.130">
    <property type="entry name" value="Integrin alpha, N-terminal"/>
    <property type="match status" value="2"/>
</dbReference>
<evidence type="ECO:0000256" key="1">
    <source>
        <dbReference type="ARBA" id="ARBA00022729"/>
    </source>
</evidence>
<dbReference type="Pfam" id="PF13517">
    <property type="entry name" value="FG-GAP_3"/>
    <property type="match status" value="2"/>
</dbReference>
<evidence type="ECO:0000256" key="2">
    <source>
        <dbReference type="SAM" id="SignalP"/>
    </source>
</evidence>